<gene>
    <name evidence="1" type="ORF">SDC9_132871</name>
</gene>
<dbReference type="InterPro" id="IPR019933">
    <property type="entry name" value="DivIVA_domain"/>
</dbReference>
<comment type="caution">
    <text evidence="1">The sequence shown here is derived from an EMBL/GenBank/DDBJ whole genome shotgun (WGS) entry which is preliminary data.</text>
</comment>
<dbReference type="AlphaFoldDB" id="A0A645D9D7"/>
<accession>A0A645D9D7</accession>
<evidence type="ECO:0000313" key="1">
    <source>
        <dbReference type="EMBL" id="MPM85789.1"/>
    </source>
</evidence>
<evidence type="ECO:0008006" key="2">
    <source>
        <dbReference type="Google" id="ProtNLM"/>
    </source>
</evidence>
<sequence>MGWFFAALMVVIVGFVFFVAVGRGGEMAPQIDDRPVPQLPDPGQPLSAADLDALSFAVVTRGYSMEQVDAVLDRISAQLDGTNSVSGHPAKASPVDPERIGQVPIGWPAIL</sequence>
<dbReference type="EMBL" id="VSSQ01033999">
    <property type="protein sequence ID" value="MPM85789.1"/>
    <property type="molecule type" value="Genomic_DNA"/>
</dbReference>
<reference evidence="1" key="1">
    <citation type="submission" date="2019-08" db="EMBL/GenBank/DDBJ databases">
        <authorList>
            <person name="Kucharzyk K."/>
            <person name="Murdoch R.W."/>
            <person name="Higgins S."/>
            <person name="Loffler F."/>
        </authorList>
    </citation>
    <scope>NUCLEOTIDE SEQUENCE</scope>
</reference>
<proteinExistence type="predicted"/>
<protein>
    <recommendedName>
        <fullName evidence="2">DivIVA domain-containing protein</fullName>
    </recommendedName>
</protein>
<organism evidence="1">
    <name type="scientific">bioreactor metagenome</name>
    <dbReference type="NCBI Taxonomy" id="1076179"/>
    <lineage>
        <taxon>unclassified sequences</taxon>
        <taxon>metagenomes</taxon>
        <taxon>ecological metagenomes</taxon>
    </lineage>
</organism>
<dbReference type="NCBIfam" id="TIGR03544">
    <property type="entry name" value="DivI1A_domain"/>
    <property type="match status" value="1"/>
</dbReference>
<name>A0A645D9D7_9ZZZZ</name>